<keyword evidence="3" id="KW-0902">Two-component regulatory system</keyword>
<keyword evidence="2 6" id="KW-0597">Phosphoprotein</keyword>
<evidence type="ECO:0000259" key="9">
    <source>
        <dbReference type="PROSITE" id="PS50110"/>
    </source>
</evidence>
<dbReference type="SUPFAM" id="SSF46785">
    <property type="entry name" value="Winged helix' DNA-binding domain"/>
    <property type="match status" value="1"/>
</dbReference>
<feature type="compositionally biased region" description="Low complexity" evidence="8">
    <location>
        <begin position="571"/>
        <end position="584"/>
    </location>
</feature>
<dbReference type="AlphaFoldDB" id="A0AAJ8LK36"/>
<dbReference type="GO" id="GO:0003700">
    <property type="term" value="F:DNA-binding transcription factor activity"/>
    <property type="evidence" value="ECO:0007669"/>
    <property type="project" value="InterPro"/>
</dbReference>
<dbReference type="Pfam" id="PF00072">
    <property type="entry name" value="Response_reg"/>
    <property type="match status" value="1"/>
</dbReference>
<keyword evidence="11" id="KW-1185">Reference proteome</keyword>
<feature type="compositionally biased region" description="Basic and acidic residues" evidence="8">
    <location>
        <begin position="181"/>
        <end position="193"/>
    </location>
</feature>
<evidence type="ECO:0000256" key="5">
    <source>
        <dbReference type="ARBA" id="ARBA00023242"/>
    </source>
</evidence>
<name>A0AAJ8LK36_9TREE</name>
<feature type="region of interest" description="Disordered" evidence="8">
    <location>
        <begin position="981"/>
        <end position="1037"/>
    </location>
</feature>
<keyword evidence="4" id="KW-0238">DNA-binding</keyword>
<evidence type="ECO:0000256" key="3">
    <source>
        <dbReference type="ARBA" id="ARBA00023012"/>
    </source>
</evidence>
<dbReference type="PANTHER" id="PTHR45339:SF1">
    <property type="entry name" value="HYBRID SIGNAL TRANSDUCTION HISTIDINE KINASE J"/>
    <property type="match status" value="1"/>
</dbReference>
<dbReference type="InterPro" id="IPR036388">
    <property type="entry name" value="WH-like_DNA-bd_sf"/>
</dbReference>
<dbReference type="KEGG" id="ksn:43585943"/>
<feature type="region of interest" description="Disordered" evidence="8">
    <location>
        <begin position="498"/>
        <end position="588"/>
    </location>
</feature>
<feature type="compositionally biased region" description="Gly residues" evidence="8">
    <location>
        <begin position="252"/>
        <end position="261"/>
    </location>
</feature>
<dbReference type="PANTHER" id="PTHR45339">
    <property type="entry name" value="HYBRID SIGNAL TRANSDUCTION HISTIDINE KINASE J"/>
    <property type="match status" value="1"/>
</dbReference>
<dbReference type="InterPro" id="IPR036390">
    <property type="entry name" value="WH_DNA-bd_sf"/>
</dbReference>
<evidence type="ECO:0000256" key="7">
    <source>
        <dbReference type="SAM" id="Coils"/>
    </source>
</evidence>
<reference evidence="10" key="2">
    <citation type="submission" date="2024-01" db="EMBL/GenBank/DDBJ databases">
        <title>Comparative genomics of Cryptococcus and Kwoniella reveals pathogenesis evolution and contrasting modes of karyotype evolution via chromosome fusion or intercentromeric recombination.</title>
        <authorList>
            <person name="Coelho M.A."/>
            <person name="David-Palma M."/>
            <person name="Shea T."/>
            <person name="Bowers K."/>
            <person name="McGinley-Smith S."/>
            <person name="Mohammad A.W."/>
            <person name="Gnirke A."/>
            <person name="Yurkov A.M."/>
            <person name="Nowrousian M."/>
            <person name="Sun S."/>
            <person name="Cuomo C.A."/>
            <person name="Heitman J."/>
        </authorList>
    </citation>
    <scope>NUCLEOTIDE SEQUENCE</scope>
    <source>
        <strain evidence="10">CBS 12478</strain>
    </source>
</reference>
<sequence length="1037" mass="109766">MSRIPSGPPPNHYAQQPLPPPPQTHNFYANQPPGHLPPNIHPHALPPQGGAYPPPPPAGTANGNDPNVYPPYQRQHQHSMSGGGGWMGGPPPPSQGSGVVEGYHNAVAGPSRGGGGGDPYQAYAQPTQSHRSSPSQPISARQQQQQQQQQQQEQQPLATGAGVGVGWSSVQPGAPIGRGGVKLEDLVSNERRTHGSGQIPPSSSGGLPPIQSQAPIPQANGKTALSSIPLSVSHSYDQKMRRPSTASESAGAGTGSGGVAGAGNQQQGPSEFIKKLYKMLEEESAQYGKGVPAGKRRGEGAKRGSVGWGQGGASFVVWDMNDFTTKVLPQTFRHSNFSSFVRQLNKYGFSKIKHVDEETGTIKENVWEFQHPSFQAGGKADLENIKRKPVGPKKGGGGENEESSPKGTGLSGEDMSRMNLMEHRIGRLEDDLVSAIREVREARARESGLMGLMRDLISHVAASEQEANGSTTGDGNSPRVLHLLQSFDQIAQGIPMSRPATANPQGGVSFATPMQPSMGHTFNNAGNYPPTFSNGSTLAQTSPRTDGTGSRGSISVPSPTDGKPSGLRNVSGPSSGLTASSSAPQDQNDDIIELPSQMQTLYEGGPVGVTPVFADTPAWLTEGTTVPLPIYHRKSSDGVALRLMYEANGTAPTARVGEIIPETMDGASALQEQAQQSGTMPTQGGPLADQSQIPNLQHTSFGIVIPPTVSNPSLKKAGPPRPKKASTSTGDHDKEKESKLVPHWAQKPKILIVEDDVVYRQLSRKFLQKFGCETESVENAQGAVDKMNRTKYDLVLMDIFFGPNMDGRKATSLIRQFDNYTPIISMTSNAQPQDVDSYFQSGMNDILAKPFTKHHLFCILDKHLIHLRHAQLYEKLIPVGVGLPPLSDQHVEEALAVTAANIQETGVIPAAGGELEGFRNPLAGTGWSDETYQLVLQQFLATGTMPDVSTISNGAIGTSVVFGSSATFTNDRKRSIEAINDDEWDPTATANPNGNGNGTVDGNQGLVGMGGPSMGGVDMGAAGGDGRELKRARGLVG</sequence>
<dbReference type="PROSITE" id="PS50110">
    <property type="entry name" value="RESPONSE_REGULATORY"/>
    <property type="match status" value="1"/>
</dbReference>
<protein>
    <recommendedName>
        <fullName evidence="9">Response regulatory domain-containing protein</fullName>
    </recommendedName>
</protein>
<dbReference type="SMART" id="SM00448">
    <property type="entry name" value="REC"/>
    <property type="match status" value="1"/>
</dbReference>
<organism evidence="10 11">
    <name type="scientific">Kwoniella shandongensis</name>
    <dbReference type="NCBI Taxonomy" id="1734106"/>
    <lineage>
        <taxon>Eukaryota</taxon>
        <taxon>Fungi</taxon>
        <taxon>Dikarya</taxon>
        <taxon>Basidiomycota</taxon>
        <taxon>Agaricomycotina</taxon>
        <taxon>Tremellomycetes</taxon>
        <taxon>Tremellales</taxon>
        <taxon>Cryptococcaceae</taxon>
        <taxon>Kwoniella</taxon>
    </lineage>
</organism>
<evidence type="ECO:0000313" key="11">
    <source>
        <dbReference type="Proteomes" id="UP000322225"/>
    </source>
</evidence>
<dbReference type="PRINTS" id="PR00056">
    <property type="entry name" value="HSFDOMAIN"/>
</dbReference>
<feature type="region of interest" description="Disordered" evidence="8">
    <location>
        <begin position="707"/>
        <end position="740"/>
    </location>
</feature>
<feature type="compositionally biased region" description="Polar residues" evidence="8">
    <location>
        <begin position="500"/>
        <end position="558"/>
    </location>
</feature>
<dbReference type="Gene3D" id="1.10.10.10">
    <property type="entry name" value="Winged helix-like DNA-binding domain superfamily/Winged helix DNA-binding domain"/>
    <property type="match status" value="1"/>
</dbReference>
<feature type="region of interest" description="Disordered" evidence="8">
    <location>
        <begin position="1"/>
        <end position="267"/>
    </location>
</feature>
<feature type="compositionally biased region" description="Pro residues" evidence="8">
    <location>
        <begin position="1"/>
        <end position="23"/>
    </location>
</feature>
<feature type="compositionally biased region" description="Low complexity" evidence="8">
    <location>
        <begin position="195"/>
        <end position="219"/>
    </location>
</feature>
<dbReference type="SUPFAM" id="SSF52172">
    <property type="entry name" value="CheY-like"/>
    <property type="match status" value="1"/>
</dbReference>
<dbReference type="GO" id="GO:0043565">
    <property type="term" value="F:sequence-specific DNA binding"/>
    <property type="evidence" value="ECO:0007669"/>
    <property type="project" value="InterPro"/>
</dbReference>
<feature type="compositionally biased region" description="Basic and acidic residues" evidence="8">
    <location>
        <begin position="730"/>
        <end position="740"/>
    </location>
</feature>
<keyword evidence="5" id="KW-0539">Nucleus</keyword>
<feature type="region of interest" description="Disordered" evidence="8">
    <location>
        <begin position="378"/>
        <end position="414"/>
    </location>
</feature>
<dbReference type="FunFam" id="1.10.10.10:FF:000935">
    <property type="entry name" value="Osomolarity two-component system, response regulator SKN7"/>
    <property type="match status" value="1"/>
</dbReference>
<feature type="domain" description="Response regulatory" evidence="9">
    <location>
        <begin position="749"/>
        <end position="864"/>
    </location>
</feature>
<feature type="compositionally biased region" description="Polar residues" evidence="8">
    <location>
        <begin position="220"/>
        <end position="235"/>
    </location>
</feature>
<dbReference type="RefSeq" id="XP_065823420.1">
    <property type="nucleotide sequence ID" value="XM_065967348.1"/>
</dbReference>
<comment type="subcellular location">
    <subcellularLocation>
        <location evidence="1">Nucleus</location>
    </subcellularLocation>
</comment>
<keyword evidence="7" id="KW-0175">Coiled coil</keyword>
<gene>
    <name evidence="10" type="ORF">CI109_103665</name>
</gene>
<proteinExistence type="predicted"/>
<dbReference type="FunFam" id="3.40.50.2300:FF:000212">
    <property type="entry name" value="Stress response regulator/HFS transcription factor"/>
    <property type="match status" value="1"/>
</dbReference>
<dbReference type="EMBL" id="CP144056">
    <property type="protein sequence ID" value="WWD19207.1"/>
    <property type="molecule type" value="Genomic_DNA"/>
</dbReference>
<dbReference type="InterPro" id="IPR011006">
    <property type="entry name" value="CheY-like_superfamily"/>
</dbReference>
<dbReference type="Proteomes" id="UP000322225">
    <property type="component" value="Chromosome 6"/>
</dbReference>
<dbReference type="Gene3D" id="3.40.50.2300">
    <property type="match status" value="1"/>
</dbReference>
<dbReference type="InterPro" id="IPR001789">
    <property type="entry name" value="Sig_transdc_resp-reg_receiver"/>
</dbReference>
<evidence type="ECO:0000256" key="8">
    <source>
        <dbReference type="SAM" id="MobiDB-lite"/>
    </source>
</evidence>
<feature type="compositionally biased region" description="Low complexity" evidence="8">
    <location>
        <begin position="142"/>
        <end position="155"/>
    </location>
</feature>
<feature type="modified residue" description="4-aspartylphosphate" evidence="6">
    <location>
        <position position="798"/>
    </location>
</feature>
<evidence type="ECO:0000256" key="1">
    <source>
        <dbReference type="ARBA" id="ARBA00004123"/>
    </source>
</evidence>
<dbReference type="GO" id="GO:0000160">
    <property type="term" value="P:phosphorelay signal transduction system"/>
    <property type="evidence" value="ECO:0007669"/>
    <property type="project" value="UniProtKB-KW"/>
</dbReference>
<accession>A0AAJ8LK36</accession>
<reference evidence="10" key="1">
    <citation type="submission" date="2017-08" db="EMBL/GenBank/DDBJ databases">
        <authorList>
            <person name="Cuomo C."/>
            <person name="Billmyre B."/>
            <person name="Heitman J."/>
        </authorList>
    </citation>
    <scope>NUCLEOTIDE SEQUENCE</scope>
    <source>
        <strain evidence="10">CBS 12478</strain>
    </source>
</reference>
<evidence type="ECO:0000256" key="6">
    <source>
        <dbReference type="PROSITE-ProRule" id="PRU00169"/>
    </source>
</evidence>
<dbReference type="Pfam" id="PF00447">
    <property type="entry name" value="HSF_DNA-bind"/>
    <property type="match status" value="1"/>
</dbReference>
<feature type="compositionally biased region" description="Gly residues" evidence="8">
    <location>
        <begin position="995"/>
        <end position="1024"/>
    </location>
</feature>
<dbReference type="GeneID" id="43585943"/>
<evidence type="ECO:0000256" key="2">
    <source>
        <dbReference type="ARBA" id="ARBA00022553"/>
    </source>
</evidence>
<evidence type="ECO:0000313" key="10">
    <source>
        <dbReference type="EMBL" id="WWD19207.1"/>
    </source>
</evidence>
<dbReference type="CDD" id="cd17546">
    <property type="entry name" value="REC_hyHK_CKI1_RcsC-like"/>
    <property type="match status" value="1"/>
</dbReference>
<evidence type="ECO:0000256" key="4">
    <source>
        <dbReference type="ARBA" id="ARBA00023125"/>
    </source>
</evidence>
<feature type="coiled-coil region" evidence="7">
    <location>
        <begin position="418"/>
        <end position="445"/>
    </location>
</feature>
<dbReference type="InterPro" id="IPR000232">
    <property type="entry name" value="HSF_DNA-bd"/>
</dbReference>
<feature type="compositionally biased region" description="Polar residues" evidence="8">
    <location>
        <begin position="124"/>
        <end position="141"/>
    </location>
</feature>
<dbReference type="SMART" id="SM00415">
    <property type="entry name" value="HSF"/>
    <property type="match status" value="1"/>
</dbReference>
<dbReference type="GO" id="GO:0005634">
    <property type="term" value="C:nucleus"/>
    <property type="evidence" value="ECO:0007669"/>
    <property type="project" value="UniProtKB-SubCell"/>
</dbReference>